<gene>
    <name evidence="3" type="ORF">A0U92_03215</name>
</gene>
<dbReference type="KEGG" id="aace:A0U92_03215"/>
<dbReference type="InterPro" id="IPR001307">
    <property type="entry name" value="Thiosulphate_STrfase_CS"/>
</dbReference>
<protein>
    <submittedName>
        <fullName evidence="3">Sulfurtransferase</fullName>
    </submittedName>
</protein>
<dbReference type="PROSITE" id="PS50206">
    <property type="entry name" value="RHODANESE_3"/>
    <property type="match status" value="4"/>
</dbReference>
<dbReference type="Gene3D" id="3.40.250.10">
    <property type="entry name" value="Rhodanese-like domain"/>
    <property type="match status" value="4"/>
</dbReference>
<dbReference type="EMBL" id="CP014692">
    <property type="protein sequence ID" value="AQS83941.1"/>
    <property type="molecule type" value="Genomic_DNA"/>
</dbReference>
<reference evidence="3 4" key="1">
    <citation type="submission" date="2016-03" db="EMBL/GenBank/DDBJ databases">
        <title>Acetic acid bacteria sequencing.</title>
        <authorList>
            <person name="Brandt J."/>
            <person name="Jakob F."/>
            <person name="Vogel R.F."/>
        </authorList>
    </citation>
    <scope>NUCLEOTIDE SEQUENCE [LARGE SCALE GENOMIC DNA]</scope>
    <source>
        <strain evidence="3 4">TMW2.1153</strain>
    </source>
</reference>
<name>A0A1U9KDR4_ACEAC</name>
<dbReference type="GO" id="GO:0004792">
    <property type="term" value="F:thiosulfate-cyanide sulfurtransferase activity"/>
    <property type="evidence" value="ECO:0007669"/>
    <property type="project" value="InterPro"/>
</dbReference>
<evidence type="ECO:0000259" key="2">
    <source>
        <dbReference type="PROSITE" id="PS50206"/>
    </source>
</evidence>
<dbReference type="Pfam" id="PF00581">
    <property type="entry name" value="Rhodanese"/>
    <property type="match status" value="4"/>
</dbReference>
<accession>A0A1U9KDR4</accession>
<evidence type="ECO:0000256" key="1">
    <source>
        <dbReference type="ARBA" id="ARBA00022737"/>
    </source>
</evidence>
<feature type="domain" description="Rhodanese" evidence="2">
    <location>
        <begin position="291"/>
        <end position="373"/>
    </location>
</feature>
<evidence type="ECO:0000313" key="4">
    <source>
        <dbReference type="Proteomes" id="UP000188937"/>
    </source>
</evidence>
<keyword evidence="3" id="KW-0808">Transferase</keyword>
<keyword evidence="4" id="KW-1185">Reference proteome</keyword>
<dbReference type="PANTHER" id="PTHR43855">
    <property type="entry name" value="THIOSULFATE SULFURTRANSFERASE"/>
    <property type="match status" value="1"/>
</dbReference>
<feature type="domain" description="Rhodanese" evidence="2">
    <location>
        <begin position="148"/>
        <end position="239"/>
    </location>
</feature>
<feature type="domain" description="Rhodanese" evidence="2">
    <location>
        <begin position="396"/>
        <end position="482"/>
    </location>
</feature>
<dbReference type="SMART" id="SM00450">
    <property type="entry name" value="RHOD"/>
    <property type="match status" value="4"/>
</dbReference>
<organism evidence="3 4">
    <name type="scientific">Acetobacter aceti</name>
    <dbReference type="NCBI Taxonomy" id="435"/>
    <lineage>
        <taxon>Bacteria</taxon>
        <taxon>Pseudomonadati</taxon>
        <taxon>Pseudomonadota</taxon>
        <taxon>Alphaproteobacteria</taxon>
        <taxon>Acetobacterales</taxon>
        <taxon>Acetobacteraceae</taxon>
        <taxon>Acetobacter</taxon>
        <taxon>Acetobacter subgen. Acetobacter</taxon>
    </lineage>
</organism>
<dbReference type="Proteomes" id="UP000188937">
    <property type="component" value="Chromosome"/>
</dbReference>
<dbReference type="STRING" id="435.A0U92_03215"/>
<dbReference type="PROSITE" id="PS00380">
    <property type="entry name" value="RHODANESE_1"/>
    <property type="match status" value="1"/>
</dbReference>
<proteinExistence type="predicted"/>
<keyword evidence="1" id="KW-0677">Repeat</keyword>
<dbReference type="InterPro" id="IPR001763">
    <property type="entry name" value="Rhodanese-like_dom"/>
</dbReference>
<feature type="domain" description="Rhodanese" evidence="2">
    <location>
        <begin position="25"/>
        <end position="115"/>
    </location>
</feature>
<dbReference type="AlphaFoldDB" id="A0A1U9KDR4"/>
<dbReference type="SUPFAM" id="SSF52821">
    <property type="entry name" value="Rhodanese/Cell cycle control phosphatase"/>
    <property type="match status" value="4"/>
</dbReference>
<dbReference type="InterPro" id="IPR051126">
    <property type="entry name" value="Thiosulfate_sulfurtransferase"/>
</dbReference>
<evidence type="ECO:0000313" key="3">
    <source>
        <dbReference type="EMBL" id="AQS83941.1"/>
    </source>
</evidence>
<dbReference type="RefSeq" id="WP_077811977.1">
    <property type="nucleotide sequence ID" value="NZ_CP014692.1"/>
</dbReference>
<dbReference type="InterPro" id="IPR036873">
    <property type="entry name" value="Rhodanese-like_dom_sf"/>
</dbReference>
<dbReference type="OrthoDB" id="9789585at2"/>
<sequence>MNALFPSDAAIAETTSETVRERLRAGEEIALLDVREEAFFADGHPLFAVNLPLGRIEELVTGLIPRQTVPVVVYDNGEGLARPAIKLLRQLGYTAVSALAGNLDGWRASGGELFIDVNVPSKAFGELVEHVRHTPSLPAEEVHARIARGDDLVILDARRFVEYNTMSIPGGRSVPGAELALRVRDIAPSPDTTVIVNCAGRTRSIIGTQSLVNAEIPNPVFALRNGTIGWTLAGFELDHEASRKAPDFTETNHAKARQRAQELAEKTGVEFITPVQFKELDSRTDRSLYRLDVRSPEEYESGHLAGFRSAPGGQLVQATDEWIGVRHGTIVLTDTDGVRSRMTGHWLRQLGWKHVYVLDDWTGLKQETGPQSVLLPRPLAVVPSISPADLLAQNTKSNPHLILDLATSRAFRAGHVPGAFFIIPTDLVGHSDVLGSRRIVLTSPDGVAARIAARRLVENGVEAQVLEGGTAAWKAAGQALETGLSKENTLSEPVDIYKRPYEGTDNAREAMQAYLDWEFGLVAQLERDGTHGFSVLET</sequence>
<dbReference type="PANTHER" id="PTHR43855:SF1">
    <property type="entry name" value="THIOSULFATE SULFURTRANSFERASE"/>
    <property type="match status" value="1"/>
</dbReference>